<gene>
    <name evidence="2" type="ORF">QV13_11485</name>
</gene>
<evidence type="ECO:0000256" key="1">
    <source>
        <dbReference type="SAM" id="MobiDB-lite"/>
    </source>
</evidence>
<name>A0A1C2DW30_9HYPH</name>
<proteinExistence type="predicted"/>
<evidence type="ECO:0000313" key="2">
    <source>
        <dbReference type="EMBL" id="OCX18843.1"/>
    </source>
</evidence>
<dbReference type="EMBL" id="MDEO01000031">
    <property type="protein sequence ID" value="OCX18843.1"/>
    <property type="molecule type" value="Genomic_DNA"/>
</dbReference>
<feature type="region of interest" description="Disordered" evidence="1">
    <location>
        <begin position="116"/>
        <end position="135"/>
    </location>
</feature>
<feature type="compositionally biased region" description="Basic and acidic residues" evidence="1">
    <location>
        <begin position="119"/>
        <end position="135"/>
    </location>
</feature>
<sequence length="135" mass="15161">MALFSFGVRNHVRDRENDAALLRQLVDTLKVVGTKIDRERKGLQVRYRQAAERAAFSMQALENEGGKAISGKVDDLTNAMTQAMQRILFLQDEIAFIEGLRVETIQFARTHNIEISSRSGRDGETRGPVEGDRNA</sequence>
<dbReference type="AlphaFoldDB" id="A0A1C2DW30"/>
<comment type="caution">
    <text evidence="2">The sequence shown here is derived from an EMBL/GenBank/DDBJ whole genome shotgun (WGS) entry which is preliminary data.</text>
</comment>
<dbReference type="Proteomes" id="UP000094412">
    <property type="component" value="Unassembled WGS sequence"/>
</dbReference>
<accession>A0A1C2DW30</accession>
<reference evidence="2 3" key="1">
    <citation type="submission" date="2016-08" db="EMBL/GenBank/DDBJ databases">
        <title>Whole genome sequence of Mesorhizobium sp. strain UASWS1009 isolated from industrial sewage.</title>
        <authorList>
            <person name="Crovadore J."/>
            <person name="Calmin G."/>
            <person name="Chablais R."/>
            <person name="Cochard B."/>
            <person name="Lefort F."/>
        </authorList>
    </citation>
    <scope>NUCLEOTIDE SEQUENCE [LARGE SCALE GENOMIC DNA]</scope>
    <source>
        <strain evidence="2 3">UASWS1009</strain>
    </source>
</reference>
<dbReference type="STRING" id="1566387.QV13_11485"/>
<organism evidence="2 3">
    <name type="scientific">Mesorhizobium hungaricum</name>
    <dbReference type="NCBI Taxonomy" id="1566387"/>
    <lineage>
        <taxon>Bacteria</taxon>
        <taxon>Pseudomonadati</taxon>
        <taxon>Pseudomonadota</taxon>
        <taxon>Alphaproteobacteria</taxon>
        <taxon>Hyphomicrobiales</taxon>
        <taxon>Phyllobacteriaceae</taxon>
        <taxon>Mesorhizobium</taxon>
    </lineage>
</organism>
<protein>
    <submittedName>
        <fullName evidence="2">Uncharacterized protein</fullName>
    </submittedName>
</protein>
<dbReference type="OrthoDB" id="8115673at2"/>
<keyword evidence="3" id="KW-1185">Reference proteome</keyword>
<evidence type="ECO:0000313" key="3">
    <source>
        <dbReference type="Proteomes" id="UP000094412"/>
    </source>
</evidence>
<dbReference type="RefSeq" id="WP_024924923.1">
    <property type="nucleotide sequence ID" value="NZ_MDEO01000031.1"/>
</dbReference>